<evidence type="ECO:0000313" key="1">
    <source>
        <dbReference type="EMBL" id="SEU31510.1"/>
    </source>
</evidence>
<dbReference type="RefSeq" id="WP_143076174.1">
    <property type="nucleotide sequence ID" value="NZ_FOIJ01000016.1"/>
</dbReference>
<evidence type="ECO:0000313" key="2">
    <source>
        <dbReference type="Proteomes" id="UP000199181"/>
    </source>
</evidence>
<name>A0A1I0KY72_9BACT</name>
<organism evidence="1 2">
    <name type="scientific">Stigmatella erecta</name>
    <dbReference type="NCBI Taxonomy" id="83460"/>
    <lineage>
        <taxon>Bacteria</taxon>
        <taxon>Pseudomonadati</taxon>
        <taxon>Myxococcota</taxon>
        <taxon>Myxococcia</taxon>
        <taxon>Myxococcales</taxon>
        <taxon>Cystobacterineae</taxon>
        <taxon>Archangiaceae</taxon>
        <taxon>Stigmatella</taxon>
    </lineage>
</organism>
<dbReference type="Proteomes" id="UP000199181">
    <property type="component" value="Unassembled WGS sequence"/>
</dbReference>
<keyword evidence="2" id="KW-1185">Reference proteome</keyword>
<reference evidence="2" key="1">
    <citation type="submission" date="2016-10" db="EMBL/GenBank/DDBJ databases">
        <authorList>
            <person name="Varghese N."/>
            <person name="Submissions S."/>
        </authorList>
    </citation>
    <scope>NUCLEOTIDE SEQUENCE [LARGE SCALE GENOMIC DNA]</scope>
    <source>
        <strain evidence="2">DSM 16858</strain>
    </source>
</reference>
<proteinExistence type="predicted"/>
<accession>A0A1I0KY72</accession>
<dbReference type="AlphaFoldDB" id="A0A1I0KY72"/>
<protein>
    <submittedName>
        <fullName evidence="1">Uncharacterized protein</fullName>
    </submittedName>
</protein>
<dbReference type="EMBL" id="FOIJ01000016">
    <property type="protein sequence ID" value="SEU31510.1"/>
    <property type="molecule type" value="Genomic_DNA"/>
</dbReference>
<sequence length="90" mass="9460">MALSTVLDVSGRKSWLKRAGLIAIPAILSRKKHGAGLSRFWVMGALSLLGFGLRQLARTKGGHAGVSRWKLPQGGAVMSEEFAASAASGR</sequence>
<gene>
    <name evidence="1" type="ORF">SAMN05443639_11650</name>
</gene>